<evidence type="ECO:0000256" key="6">
    <source>
        <dbReference type="PIRSR" id="PIRSR038994-1"/>
    </source>
</evidence>
<keyword evidence="3 5" id="KW-0378">Hydrolase</keyword>
<evidence type="ECO:0000259" key="9">
    <source>
        <dbReference type="Pfam" id="PF01979"/>
    </source>
</evidence>
<dbReference type="PIRSF" id="PIRSF038994">
    <property type="entry name" value="NagA"/>
    <property type="match status" value="1"/>
</dbReference>
<gene>
    <name evidence="10" type="primary">nagA</name>
    <name evidence="10" type="ORF">Afil01_18880</name>
</gene>
<dbReference type="EMBL" id="BSTX01000001">
    <property type="protein sequence ID" value="GLZ77081.1"/>
    <property type="molecule type" value="Genomic_DNA"/>
</dbReference>
<dbReference type="InterPro" id="IPR006680">
    <property type="entry name" value="Amidohydro-rel"/>
</dbReference>
<keyword evidence="4 5" id="KW-0119">Carbohydrate metabolism</keyword>
<feature type="binding site" evidence="8">
    <location>
        <position position="201"/>
    </location>
    <ligand>
        <name>Zn(2+)</name>
        <dbReference type="ChEBI" id="CHEBI:29105"/>
    </ligand>
</feature>
<evidence type="ECO:0000313" key="10">
    <source>
        <dbReference type="EMBL" id="GLZ77081.1"/>
    </source>
</evidence>
<dbReference type="PANTHER" id="PTHR11113:SF14">
    <property type="entry name" value="N-ACETYLGLUCOSAMINE-6-PHOSPHATE DEACETYLASE"/>
    <property type="match status" value="1"/>
</dbReference>
<sequence length="365" mass="37458">MNLTGNIVTPGGIFRGVLRTEGERIAAIEPDDSVTGDALLIPGFIDVHCHGGDGATYTTGDAAQARKAAAFHLRHGTTTTLASLVSSPREVMVRAVEAFRPLVDEGVLHGIHFEGPYLSGARCGAQNPAALRDPDLGELAELVDAGAGAVKMMTIAPEREGAMEAISYLASRGVIASIGHTDASYEVTQDGVGAGARAATHTFNGMRPIGHRDPGPIPALFNAPGVICEFIVDPVHLHMGTVAFAVNAIGAGRIVAVTDAMSATGMADGEYDLGGLRVRVAEGAARLVEGGSIAGSTITMIDAFRNAVLGAGLTVPEAVQITATTPARLLGLDDRGVLAVGMRADVLELDTGMNLRGVVRGGSKV</sequence>
<feature type="active site" description="Proton donor/acceptor" evidence="6">
    <location>
        <position position="259"/>
    </location>
</feature>
<feature type="binding site" evidence="7">
    <location>
        <begin position="293"/>
        <end position="295"/>
    </location>
    <ligand>
        <name>substrate</name>
    </ligand>
</feature>
<feature type="binding site" evidence="7">
    <location>
        <position position="236"/>
    </location>
    <ligand>
        <name>substrate</name>
    </ligand>
</feature>
<dbReference type="SUPFAM" id="SSF51338">
    <property type="entry name" value="Composite domain of metallo-dependent hydrolases"/>
    <property type="match status" value="1"/>
</dbReference>
<feature type="binding site" evidence="8">
    <location>
        <position position="180"/>
    </location>
    <ligand>
        <name>Zn(2+)</name>
        <dbReference type="ChEBI" id="CHEBI:29105"/>
    </ligand>
</feature>
<comment type="cofactor">
    <cofactor evidence="8">
        <name>a divalent metal cation</name>
        <dbReference type="ChEBI" id="CHEBI:60240"/>
    </cofactor>
    <text evidence="8">Binds 1 divalent metal cation per subunit.</text>
</comment>
<dbReference type="InterPro" id="IPR032466">
    <property type="entry name" value="Metal_Hydrolase"/>
</dbReference>
<evidence type="ECO:0000256" key="8">
    <source>
        <dbReference type="PIRSR" id="PIRSR038994-3"/>
    </source>
</evidence>
<keyword evidence="2 8" id="KW-0479">Metal-binding</keyword>
<evidence type="ECO:0000256" key="5">
    <source>
        <dbReference type="PIRNR" id="PIRNR038994"/>
    </source>
</evidence>
<dbReference type="GO" id="GO:0006046">
    <property type="term" value="P:N-acetylglucosamine catabolic process"/>
    <property type="evidence" value="ECO:0007669"/>
    <property type="project" value="TreeGrafter"/>
</dbReference>
<dbReference type="InterPro" id="IPR011059">
    <property type="entry name" value="Metal-dep_hydrolase_composite"/>
</dbReference>
<evidence type="ECO:0000256" key="2">
    <source>
        <dbReference type="ARBA" id="ARBA00022723"/>
    </source>
</evidence>
<keyword evidence="11" id="KW-1185">Reference proteome</keyword>
<feature type="domain" description="Amidohydrolase-related" evidence="9">
    <location>
        <begin position="40"/>
        <end position="350"/>
    </location>
</feature>
<feature type="binding site" evidence="7">
    <location>
        <begin position="204"/>
        <end position="205"/>
    </location>
    <ligand>
        <name>substrate</name>
    </ligand>
</feature>
<dbReference type="CDD" id="cd00854">
    <property type="entry name" value="NagA"/>
    <property type="match status" value="1"/>
</dbReference>
<name>A0A9W6SM29_9ACTN</name>
<evidence type="ECO:0000256" key="3">
    <source>
        <dbReference type="ARBA" id="ARBA00022801"/>
    </source>
</evidence>
<dbReference type="Gene3D" id="2.30.40.10">
    <property type="entry name" value="Urease, subunit C, domain 1"/>
    <property type="match status" value="1"/>
</dbReference>
<evidence type="ECO:0000313" key="11">
    <source>
        <dbReference type="Proteomes" id="UP001165079"/>
    </source>
</evidence>
<evidence type="ECO:0000256" key="1">
    <source>
        <dbReference type="ARBA" id="ARBA00010716"/>
    </source>
</evidence>
<protein>
    <submittedName>
        <fullName evidence="10">N-acetylglucosamine-6-phosphate deacetylase</fullName>
    </submittedName>
</protein>
<reference evidence="10" key="1">
    <citation type="submission" date="2023-03" db="EMBL/GenBank/DDBJ databases">
        <title>Actinorhabdospora filicis NBRC 111898.</title>
        <authorList>
            <person name="Ichikawa N."/>
            <person name="Sato H."/>
            <person name="Tonouchi N."/>
        </authorList>
    </citation>
    <scope>NUCLEOTIDE SEQUENCE</scope>
    <source>
        <strain evidence="10">NBRC 111898</strain>
    </source>
</reference>
<proteinExistence type="inferred from homology"/>
<feature type="binding site" evidence="7">
    <location>
        <position position="125"/>
    </location>
    <ligand>
        <name>substrate</name>
    </ligand>
</feature>
<dbReference type="GO" id="GO:0008448">
    <property type="term" value="F:N-acetylglucosamine-6-phosphate deacetylase activity"/>
    <property type="evidence" value="ECO:0007669"/>
    <property type="project" value="InterPro"/>
</dbReference>
<dbReference type="Proteomes" id="UP001165079">
    <property type="component" value="Unassembled WGS sequence"/>
</dbReference>
<dbReference type="AlphaFoldDB" id="A0A9W6SM29"/>
<feature type="binding site" evidence="8">
    <location>
        <position position="114"/>
    </location>
    <ligand>
        <name>Zn(2+)</name>
        <dbReference type="ChEBI" id="CHEBI:29105"/>
    </ligand>
</feature>
<evidence type="ECO:0000256" key="7">
    <source>
        <dbReference type="PIRSR" id="PIRSR038994-2"/>
    </source>
</evidence>
<dbReference type="PANTHER" id="PTHR11113">
    <property type="entry name" value="N-ACETYLGLUCOSAMINE-6-PHOSPHATE DEACETYLASE"/>
    <property type="match status" value="1"/>
</dbReference>
<feature type="binding site" evidence="7">
    <location>
        <position position="212"/>
    </location>
    <ligand>
        <name>substrate</name>
    </ligand>
</feature>
<comment type="caution">
    <text evidence="10">The sequence shown here is derived from an EMBL/GenBank/DDBJ whole genome shotgun (WGS) entry which is preliminary data.</text>
</comment>
<dbReference type="RefSeq" id="WP_285662214.1">
    <property type="nucleotide sequence ID" value="NZ_BSTX01000001.1"/>
</dbReference>
<comment type="similarity">
    <text evidence="1 5">Belongs to the metallo-dependent hydrolases superfamily. NagA family.</text>
</comment>
<dbReference type="InterPro" id="IPR003764">
    <property type="entry name" value="GlcNAc_6-P_deAcase"/>
</dbReference>
<dbReference type="NCBIfam" id="TIGR00221">
    <property type="entry name" value="nagA"/>
    <property type="match status" value="1"/>
</dbReference>
<dbReference type="GO" id="GO:0046872">
    <property type="term" value="F:metal ion binding"/>
    <property type="evidence" value="ECO:0007669"/>
    <property type="project" value="UniProtKB-KW"/>
</dbReference>
<dbReference type="Pfam" id="PF01979">
    <property type="entry name" value="Amidohydro_1"/>
    <property type="match status" value="1"/>
</dbReference>
<dbReference type="SUPFAM" id="SSF51556">
    <property type="entry name" value="Metallo-dependent hydrolases"/>
    <property type="match status" value="1"/>
</dbReference>
<accession>A0A9W6SM29</accession>
<evidence type="ECO:0000256" key="4">
    <source>
        <dbReference type="ARBA" id="ARBA00023277"/>
    </source>
</evidence>
<organism evidence="10 11">
    <name type="scientific">Actinorhabdospora filicis</name>
    <dbReference type="NCBI Taxonomy" id="1785913"/>
    <lineage>
        <taxon>Bacteria</taxon>
        <taxon>Bacillati</taxon>
        <taxon>Actinomycetota</taxon>
        <taxon>Actinomycetes</taxon>
        <taxon>Micromonosporales</taxon>
        <taxon>Micromonosporaceae</taxon>
        <taxon>Actinorhabdospora</taxon>
    </lineage>
</organism>
<dbReference type="Gene3D" id="3.20.20.140">
    <property type="entry name" value="Metal-dependent hydrolases"/>
    <property type="match status" value="1"/>
</dbReference>